<dbReference type="AlphaFoldDB" id="A0AAP7IGC6"/>
<proteinExistence type="predicted"/>
<feature type="transmembrane region" description="Helical" evidence="1">
    <location>
        <begin position="48"/>
        <end position="65"/>
    </location>
</feature>
<dbReference type="Proteomes" id="UP000095464">
    <property type="component" value="Unassembled WGS sequence"/>
</dbReference>
<gene>
    <name evidence="2" type="ORF">ASS94_00750</name>
</gene>
<protein>
    <submittedName>
        <fullName evidence="2">Uncharacterized protein</fullName>
    </submittedName>
</protein>
<evidence type="ECO:0000256" key="1">
    <source>
        <dbReference type="SAM" id="Phobius"/>
    </source>
</evidence>
<comment type="caution">
    <text evidence="2">The sequence shown here is derived from an EMBL/GenBank/DDBJ whole genome shotgun (WGS) entry which is preliminary data.</text>
</comment>
<accession>A0AAP7IGC6</accession>
<keyword evidence="1" id="KW-0472">Membrane</keyword>
<sequence>MFDTINDIISNLMEPIGETARNVILVVAFTLLAFVIIMILYTLTKQKWGAMIILIVVAIGLGVFGTQGYNVMQSLGEQQGDDFKGQLNSIFALGVIPTYLMHRKHKKKISNNEI</sequence>
<dbReference type="EMBL" id="LNPX01000004">
    <property type="protein sequence ID" value="OEK58883.1"/>
    <property type="molecule type" value="Genomic_DNA"/>
</dbReference>
<evidence type="ECO:0000313" key="3">
    <source>
        <dbReference type="Proteomes" id="UP000095464"/>
    </source>
</evidence>
<feature type="transmembrane region" description="Helical" evidence="1">
    <location>
        <begin position="20"/>
        <end position="41"/>
    </location>
</feature>
<organism evidence="2 3">
    <name type="scientific">Staphylococcus equorum</name>
    <dbReference type="NCBI Taxonomy" id="246432"/>
    <lineage>
        <taxon>Bacteria</taxon>
        <taxon>Bacillati</taxon>
        <taxon>Bacillota</taxon>
        <taxon>Bacilli</taxon>
        <taxon>Bacillales</taxon>
        <taxon>Staphylococcaceae</taxon>
        <taxon>Staphylococcus</taxon>
    </lineage>
</organism>
<reference evidence="3" key="1">
    <citation type="submission" date="2015-11" db="EMBL/GenBank/DDBJ databases">
        <title>Genomic diversity of Staphylococcus saprophyticus strains from urinary tract infections, animal surfaces, and fermented foods.</title>
        <authorList>
            <person name="Wolfe B.E."/>
        </authorList>
    </citation>
    <scope>NUCLEOTIDE SEQUENCE [LARGE SCALE GENOMIC DNA]</scope>
    <source>
        <strain evidence="3">738_7</strain>
    </source>
</reference>
<keyword evidence="1" id="KW-0812">Transmembrane</keyword>
<evidence type="ECO:0000313" key="2">
    <source>
        <dbReference type="EMBL" id="OEK58883.1"/>
    </source>
</evidence>
<name>A0AAP7IGC6_9STAP</name>
<keyword evidence="1" id="KW-1133">Transmembrane helix</keyword>
<dbReference type="RefSeq" id="WP_069854283.1">
    <property type="nucleotide sequence ID" value="NZ_LNPX01000004.1"/>
</dbReference>